<protein>
    <submittedName>
        <fullName evidence="2">Uncharacterized protein</fullName>
    </submittedName>
</protein>
<organism evidence="2">
    <name type="scientific">Clastoptera arizonana</name>
    <name type="common">Arizona spittle bug</name>
    <dbReference type="NCBI Taxonomy" id="38151"/>
    <lineage>
        <taxon>Eukaryota</taxon>
        <taxon>Metazoa</taxon>
        <taxon>Ecdysozoa</taxon>
        <taxon>Arthropoda</taxon>
        <taxon>Hexapoda</taxon>
        <taxon>Insecta</taxon>
        <taxon>Pterygota</taxon>
        <taxon>Neoptera</taxon>
        <taxon>Paraneoptera</taxon>
        <taxon>Hemiptera</taxon>
        <taxon>Auchenorrhyncha</taxon>
        <taxon>Cercopoidea</taxon>
        <taxon>Clastopteridae</taxon>
        <taxon>Clastoptera</taxon>
    </lineage>
</organism>
<sequence>YINNNYVCSLVQRFEMALSVIVIFVGLCVSSLEAGRVTKLQPCGDTFCQPDETCEQALVKCAEGAYCPQPPPKCFKIPEACGNTTCSADETCLVILINCLEGFTCVPPPPRCVPREPQQPVTPCAYTTCLEGYDCVVSDTDPTEAQCILRDPCAGVRCRPGYKCITVTINCLVAPCPPSYGECVRDNPCDTVDCRSGNVCTQSEDDPRQAECVMNPCSYTRCGYKTTCEPYVPFCTRPPCPRPRGRCVPSN</sequence>
<feature type="transmembrane region" description="Helical" evidence="1">
    <location>
        <begin position="14"/>
        <end position="32"/>
    </location>
</feature>
<accession>A0A1B6E766</accession>
<keyword evidence="1" id="KW-0472">Membrane</keyword>
<keyword evidence="1" id="KW-1133">Transmembrane helix</keyword>
<dbReference type="EMBL" id="GEDC01003549">
    <property type="protein sequence ID" value="JAS33749.1"/>
    <property type="molecule type" value="Transcribed_RNA"/>
</dbReference>
<dbReference type="AlphaFoldDB" id="A0A1B6E766"/>
<keyword evidence="1" id="KW-0812">Transmembrane</keyword>
<proteinExistence type="predicted"/>
<evidence type="ECO:0000313" key="2">
    <source>
        <dbReference type="EMBL" id="JAS33749.1"/>
    </source>
</evidence>
<name>A0A1B6E766_9HEMI</name>
<gene>
    <name evidence="2" type="ORF">g.18131</name>
</gene>
<evidence type="ECO:0000256" key="1">
    <source>
        <dbReference type="SAM" id="Phobius"/>
    </source>
</evidence>
<feature type="non-terminal residue" evidence="2">
    <location>
        <position position="1"/>
    </location>
</feature>
<reference evidence="2" key="1">
    <citation type="submission" date="2015-12" db="EMBL/GenBank/DDBJ databases">
        <title>De novo transcriptome assembly of four potential Pierce s Disease insect vectors from Arizona vineyards.</title>
        <authorList>
            <person name="Tassone E.E."/>
        </authorList>
    </citation>
    <scope>NUCLEOTIDE SEQUENCE</scope>
</reference>